<keyword evidence="1" id="KW-0472">Membrane</keyword>
<keyword evidence="3" id="KW-1185">Reference proteome</keyword>
<keyword evidence="1" id="KW-1133">Transmembrane helix</keyword>
<name>A0ABY2QJ43_9SPHN</name>
<dbReference type="EMBL" id="SSTI01000004">
    <property type="protein sequence ID" value="THG40540.1"/>
    <property type="molecule type" value="Genomic_DNA"/>
</dbReference>
<protein>
    <submittedName>
        <fullName evidence="2">Uncharacterized protein</fullName>
    </submittedName>
</protein>
<accession>A0ABY2QJ43</accession>
<dbReference type="Proteomes" id="UP000308038">
    <property type="component" value="Unassembled WGS sequence"/>
</dbReference>
<organism evidence="2 3">
    <name type="scientific">Sphingomonas olei</name>
    <dbReference type="NCBI Taxonomy" id="1886787"/>
    <lineage>
        <taxon>Bacteria</taxon>
        <taxon>Pseudomonadati</taxon>
        <taxon>Pseudomonadota</taxon>
        <taxon>Alphaproteobacteria</taxon>
        <taxon>Sphingomonadales</taxon>
        <taxon>Sphingomonadaceae</taxon>
        <taxon>Sphingomonas</taxon>
    </lineage>
</organism>
<feature type="transmembrane region" description="Helical" evidence="1">
    <location>
        <begin position="14"/>
        <end position="37"/>
    </location>
</feature>
<evidence type="ECO:0000313" key="2">
    <source>
        <dbReference type="EMBL" id="THG40540.1"/>
    </source>
</evidence>
<evidence type="ECO:0000256" key="1">
    <source>
        <dbReference type="SAM" id="Phobius"/>
    </source>
</evidence>
<dbReference type="RefSeq" id="WP_125944963.1">
    <property type="nucleotide sequence ID" value="NZ_SSTI01000004.1"/>
</dbReference>
<reference evidence="2 3" key="1">
    <citation type="submission" date="2019-04" db="EMBL/GenBank/DDBJ databases">
        <title>Microbes associate with the intestines of laboratory mice.</title>
        <authorList>
            <person name="Navarre W."/>
            <person name="Wong E."/>
            <person name="Huang K.C."/>
            <person name="Tropini C."/>
            <person name="Ng K."/>
            <person name="Yu B."/>
        </authorList>
    </citation>
    <scope>NUCLEOTIDE SEQUENCE [LARGE SCALE GENOMIC DNA]</scope>
    <source>
        <strain evidence="2 3">NM83_B4-11</strain>
    </source>
</reference>
<evidence type="ECO:0000313" key="3">
    <source>
        <dbReference type="Proteomes" id="UP000308038"/>
    </source>
</evidence>
<comment type="caution">
    <text evidence="2">The sequence shown here is derived from an EMBL/GenBank/DDBJ whole genome shotgun (WGS) entry which is preliminary data.</text>
</comment>
<keyword evidence="1" id="KW-0812">Transmembrane</keyword>
<gene>
    <name evidence="2" type="ORF">E5988_06860</name>
</gene>
<sequence>MSETPDQAATRRRWISLAELVAVSGLIIGALTLWMNWSDKRHSAAEKAAERVAANAAEARFSLQASLNRDGSEVELVDPRHDLLETTITFPSQLKVVPNSPATARIEKDWFADAVLQAMDGGADSREGRLPVLVTASYRSGNEMRSGSAIVEVVWRTRGNLLRGRSLSLEAARVRELGGTSKAVDRLWADELKRQSERA</sequence>
<proteinExistence type="predicted"/>